<organism evidence="6 7">
    <name type="scientific">Sulfurimonas lithotrophica</name>
    <dbReference type="NCBI Taxonomy" id="2590022"/>
    <lineage>
        <taxon>Bacteria</taxon>
        <taxon>Pseudomonadati</taxon>
        <taxon>Campylobacterota</taxon>
        <taxon>Epsilonproteobacteria</taxon>
        <taxon>Campylobacterales</taxon>
        <taxon>Sulfurimonadaceae</taxon>
        <taxon>Sulfurimonas</taxon>
    </lineage>
</organism>
<dbReference type="SUPFAM" id="SSF52738">
    <property type="entry name" value="Methylesterase CheB, C-terminal domain"/>
    <property type="match status" value="1"/>
</dbReference>
<dbReference type="Gene3D" id="3.40.50.180">
    <property type="entry name" value="Methylesterase CheB, C-terminal domain"/>
    <property type="match status" value="1"/>
</dbReference>
<evidence type="ECO:0000313" key="6">
    <source>
        <dbReference type="EMBL" id="QFR49695.1"/>
    </source>
</evidence>
<dbReference type="InterPro" id="IPR035909">
    <property type="entry name" value="CheB_C"/>
</dbReference>
<keyword evidence="4" id="KW-0145">Chemotaxis</keyword>
<evidence type="ECO:0000256" key="1">
    <source>
        <dbReference type="ARBA" id="ARBA00022801"/>
    </source>
</evidence>
<gene>
    <name evidence="6" type="ORF">FJR48_08095</name>
</gene>
<evidence type="ECO:0000259" key="5">
    <source>
        <dbReference type="PROSITE" id="PS50122"/>
    </source>
</evidence>
<dbReference type="OrthoDB" id="9793421at2"/>
<name>A0A5P8P1Z4_9BACT</name>
<dbReference type="GO" id="GO:0006935">
    <property type="term" value="P:chemotaxis"/>
    <property type="evidence" value="ECO:0007669"/>
    <property type="project" value="UniProtKB-UniRule"/>
</dbReference>
<sequence>MKNLDKKIILIGASTGGPRLIEKICSSLPSDYKHTLCIVQHMSESFLTTFAQRLDRMSSLNVYETKHNMKILSSSIYLVRGGVHMHFSKDSDGNIVVSEEKNMGLSQFQPSIDEMMLSALNIFDPKSIIAILLSGIGDDGAKGMVEIKKNGGYTIGESQNSAIVYGMPKAAFEKDGVSEQLNFEDIIKKILELK</sequence>
<comment type="catalytic activity">
    <reaction evidence="3">
        <text>[protein]-L-glutamate 5-O-methyl ester + H2O = L-glutamyl-[protein] + methanol + H(+)</text>
        <dbReference type="Rhea" id="RHEA:23236"/>
        <dbReference type="Rhea" id="RHEA-COMP:10208"/>
        <dbReference type="Rhea" id="RHEA-COMP:10311"/>
        <dbReference type="ChEBI" id="CHEBI:15377"/>
        <dbReference type="ChEBI" id="CHEBI:15378"/>
        <dbReference type="ChEBI" id="CHEBI:17790"/>
        <dbReference type="ChEBI" id="CHEBI:29973"/>
        <dbReference type="ChEBI" id="CHEBI:82795"/>
        <dbReference type="EC" id="3.1.1.61"/>
    </reaction>
</comment>
<evidence type="ECO:0000256" key="4">
    <source>
        <dbReference type="PROSITE-ProRule" id="PRU00050"/>
    </source>
</evidence>
<proteinExistence type="predicted"/>
<keyword evidence="7" id="KW-1185">Reference proteome</keyword>
<feature type="domain" description="CheB-type methylesterase" evidence="5">
    <location>
        <begin position="6"/>
        <end position="194"/>
    </location>
</feature>
<feature type="active site" evidence="4">
    <location>
        <position position="41"/>
    </location>
</feature>
<dbReference type="InterPro" id="IPR000673">
    <property type="entry name" value="Sig_transdc_resp-reg_Me-estase"/>
</dbReference>
<dbReference type="GO" id="GO:0000156">
    <property type="term" value="F:phosphorelay response regulator activity"/>
    <property type="evidence" value="ECO:0007669"/>
    <property type="project" value="InterPro"/>
</dbReference>
<dbReference type="Proteomes" id="UP000326944">
    <property type="component" value="Chromosome"/>
</dbReference>
<dbReference type="PROSITE" id="PS50122">
    <property type="entry name" value="CHEB"/>
    <property type="match status" value="1"/>
</dbReference>
<dbReference type="AlphaFoldDB" id="A0A5P8P1Z4"/>
<evidence type="ECO:0000256" key="3">
    <source>
        <dbReference type="ARBA" id="ARBA00048267"/>
    </source>
</evidence>
<evidence type="ECO:0000313" key="7">
    <source>
        <dbReference type="Proteomes" id="UP000326944"/>
    </source>
</evidence>
<dbReference type="GO" id="GO:0008984">
    <property type="term" value="F:protein-glutamate methylesterase activity"/>
    <property type="evidence" value="ECO:0007669"/>
    <property type="project" value="UniProtKB-EC"/>
</dbReference>
<accession>A0A5P8P1Z4</accession>
<keyword evidence="1 4" id="KW-0378">Hydrolase</keyword>
<feature type="active site" evidence="4">
    <location>
        <position position="139"/>
    </location>
</feature>
<dbReference type="KEGG" id="sulg:FJR48_08095"/>
<dbReference type="EC" id="3.1.1.61" evidence="2"/>
<dbReference type="CDD" id="cd16432">
    <property type="entry name" value="CheB_Rec"/>
    <property type="match status" value="1"/>
</dbReference>
<dbReference type="EMBL" id="CP043617">
    <property type="protein sequence ID" value="QFR49695.1"/>
    <property type="molecule type" value="Genomic_DNA"/>
</dbReference>
<dbReference type="RefSeq" id="WP_152307642.1">
    <property type="nucleotide sequence ID" value="NZ_CP043617.1"/>
</dbReference>
<feature type="active site" evidence="4">
    <location>
        <position position="14"/>
    </location>
</feature>
<dbReference type="PANTHER" id="PTHR42872:SF6">
    <property type="entry name" value="PROTEIN-GLUTAMATE METHYLESTERASE_PROTEIN-GLUTAMINE GLUTAMINASE"/>
    <property type="match status" value="1"/>
</dbReference>
<reference evidence="6 7" key="1">
    <citation type="submission" date="2019-09" db="EMBL/GenBank/DDBJ databases">
        <title>Sulfurimonas gotlandica sp. nov., a chemoautotrophic and psychrotolerant epsilonproteobacterium isolated from a pelagic redoxcline, and an emended description of the genus Sulfurimonas.</title>
        <authorList>
            <person name="Wang S."/>
            <person name="Jiang L."/>
            <person name="Shao S."/>
        </authorList>
    </citation>
    <scope>NUCLEOTIDE SEQUENCE [LARGE SCALE GENOMIC DNA]</scope>
    <source>
        <strain evidence="6 7">GYSZ_1</strain>
    </source>
</reference>
<evidence type="ECO:0000256" key="2">
    <source>
        <dbReference type="ARBA" id="ARBA00039140"/>
    </source>
</evidence>
<dbReference type="GO" id="GO:0005737">
    <property type="term" value="C:cytoplasm"/>
    <property type="evidence" value="ECO:0007669"/>
    <property type="project" value="InterPro"/>
</dbReference>
<dbReference type="PANTHER" id="PTHR42872">
    <property type="entry name" value="PROTEIN-GLUTAMATE METHYLESTERASE/PROTEIN-GLUTAMINE GLUTAMINASE"/>
    <property type="match status" value="1"/>
</dbReference>
<dbReference type="Pfam" id="PF01339">
    <property type="entry name" value="CheB_methylest"/>
    <property type="match status" value="1"/>
</dbReference>
<protein>
    <recommendedName>
        <fullName evidence="2">protein-glutamate methylesterase</fullName>
        <ecNumber evidence="2">3.1.1.61</ecNumber>
    </recommendedName>
</protein>